<gene>
    <name evidence="3" type="ORF">Sangu_1752500</name>
</gene>
<dbReference type="EMBL" id="JACGWK010000011">
    <property type="protein sequence ID" value="KAL0326745.1"/>
    <property type="molecule type" value="Genomic_DNA"/>
</dbReference>
<reference evidence="3" key="2">
    <citation type="journal article" date="2024" name="Plant">
        <title>Genomic evolution and insights into agronomic trait innovations of Sesamum species.</title>
        <authorList>
            <person name="Miao H."/>
            <person name="Wang L."/>
            <person name="Qu L."/>
            <person name="Liu H."/>
            <person name="Sun Y."/>
            <person name="Le M."/>
            <person name="Wang Q."/>
            <person name="Wei S."/>
            <person name="Zheng Y."/>
            <person name="Lin W."/>
            <person name="Duan Y."/>
            <person name="Cao H."/>
            <person name="Xiong S."/>
            <person name="Wang X."/>
            <person name="Wei L."/>
            <person name="Li C."/>
            <person name="Ma Q."/>
            <person name="Ju M."/>
            <person name="Zhao R."/>
            <person name="Li G."/>
            <person name="Mu C."/>
            <person name="Tian Q."/>
            <person name="Mei H."/>
            <person name="Zhang T."/>
            <person name="Gao T."/>
            <person name="Zhang H."/>
        </authorList>
    </citation>
    <scope>NUCLEOTIDE SEQUENCE</scope>
    <source>
        <strain evidence="3">G01</strain>
    </source>
</reference>
<dbReference type="Gene3D" id="2.30.29.30">
    <property type="entry name" value="Pleckstrin-homology domain (PH domain)/Phosphotyrosine-binding domain (PTB)"/>
    <property type="match status" value="1"/>
</dbReference>
<dbReference type="AlphaFoldDB" id="A0AAW2M5Q5"/>
<evidence type="ECO:0000256" key="1">
    <source>
        <dbReference type="ARBA" id="ARBA00009414"/>
    </source>
</evidence>
<dbReference type="InterPro" id="IPR037848">
    <property type="entry name" value="GEM-like"/>
</dbReference>
<comment type="caution">
    <text evidence="3">The sequence shown here is derived from an EMBL/GenBank/DDBJ whole genome shotgun (WGS) entry which is preliminary data.</text>
</comment>
<reference evidence="3" key="1">
    <citation type="submission" date="2020-06" db="EMBL/GenBank/DDBJ databases">
        <authorList>
            <person name="Li T."/>
            <person name="Hu X."/>
            <person name="Zhang T."/>
            <person name="Song X."/>
            <person name="Zhang H."/>
            <person name="Dai N."/>
            <person name="Sheng W."/>
            <person name="Hou X."/>
            <person name="Wei L."/>
        </authorList>
    </citation>
    <scope>NUCLEOTIDE SEQUENCE</scope>
    <source>
        <strain evidence="3">G01</strain>
        <tissue evidence="3">Leaf</tissue>
    </source>
</reference>
<sequence length="288" mass="32786">MSSFPYLNRVGLRKVGSEQVSGWRLTFRVGESIQKQFIILLHATEEGKWNGTKTQQIKNWDKRTWFWVPNSSSQYEVSVKTTAERALLPDPAAHQCQLLPSPSRHYSTMRHGRVDSVIAKMMRLGESMDVFAQGIREHVRLGPKLSETVKGKLSLGARILQVGGVEKVFKQKFNVGDDEKLLKASQCYLSTTAGPTAGVLFVSNNRVAFCSERSIKLSSPTGKLLKAHYKVMIPLRKIKRATESENVKKPKQKYVQIVTEDNFEFWFMGFLNHRSTLKYLQQAIHDAR</sequence>
<feature type="domain" description="GRAM" evidence="2">
    <location>
        <begin position="167"/>
        <end position="245"/>
    </location>
</feature>
<evidence type="ECO:0000259" key="2">
    <source>
        <dbReference type="SMART" id="SM00568"/>
    </source>
</evidence>
<accession>A0AAW2M5Q5</accession>
<protein>
    <submittedName>
        <fullName evidence="3">GEM-like protein 8</fullName>
    </submittedName>
</protein>
<dbReference type="PANTHER" id="PTHR31969">
    <property type="entry name" value="GEM-LIKE PROTEIN 2"/>
    <property type="match status" value="1"/>
</dbReference>
<name>A0AAW2M5Q5_9LAMI</name>
<dbReference type="SMART" id="SM00568">
    <property type="entry name" value="GRAM"/>
    <property type="match status" value="1"/>
</dbReference>
<comment type="similarity">
    <text evidence="1">Belongs to the GEM family.</text>
</comment>
<dbReference type="InterPro" id="IPR011993">
    <property type="entry name" value="PH-like_dom_sf"/>
</dbReference>
<evidence type="ECO:0000313" key="3">
    <source>
        <dbReference type="EMBL" id="KAL0326745.1"/>
    </source>
</evidence>
<dbReference type="Pfam" id="PF02893">
    <property type="entry name" value="GRAM"/>
    <property type="match status" value="1"/>
</dbReference>
<proteinExistence type="inferred from homology"/>
<dbReference type="InterPro" id="IPR004182">
    <property type="entry name" value="GRAM"/>
</dbReference>
<organism evidence="3">
    <name type="scientific">Sesamum angustifolium</name>
    <dbReference type="NCBI Taxonomy" id="2727405"/>
    <lineage>
        <taxon>Eukaryota</taxon>
        <taxon>Viridiplantae</taxon>
        <taxon>Streptophyta</taxon>
        <taxon>Embryophyta</taxon>
        <taxon>Tracheophyta</taxon>
        <taxon>Spermatophyta</taxon>
        <taxon>Magnoliopsida</taxon>
        <taxon>eudicotyledons</taxon>
        <taxon>Gunneridae</taxon>
        <taxon>Pentapetalae</taxon>
        <taxon>asterids</taxon>
        <taxon>lamiids</taxon>
        <taxon>Lamiales</taxon>
        <taxon>Pedaliaceae</taxon>
        <taxon>Sesamum</taxon>
    </lineage>
</organism>